<feature type="transmembrane region" description="Helical" evidence="9">
    <location>
        <begin position="269"/>
        <end position="293"/>
    </location>
</feature>
<name>A0A1F6FZR8_9BACT</name>
<dbReference type="PROSITE" id="PS50929">
    <property type="entry name" value="ABC_TM1F"/>
    <property type="match status" value="1"/>
</dbReference>
<keyword evidence="8 9" id="KW-0472">Membrane</keyword>
<evidence type="ECO:0000259" key="10">
    <source>
        <dbReference type="PROSITE" id="PS50893"/>
    </source>
</evidence>
<dbReference type="SMART" id="SM00382">
    <property type="entry name" value="AAA"/>
    <property type="match status" value="1"/>
</dbReference>
<dbReference type="AlphaFoldDB" id="A0A1F6FZR8"/>
<dbReference type="PANTHER" id="PTHR24221">
    <property type="entry name" value="ATP-BINDING CASSETTE SUB-FAMILY B"/>
    <property type="match status" value="1"/>
</dbReference>
<dbReference type="InterPro" id="IPR003439">
    <property type="entry name" value="ABC_transporter-like_ATP-bd"/>
</dbReference>
<keyword evidence="7 9" id="KW-1133">Transmembrane helix</keyword>
<dbReference type="Pfam" id="PF00005">
    <property type="entry name" value="ABC_tran"/>
    <property type="match status" value="1"/>
</dbReference>
<dbReference type="InterPro" id="IPR039421">
    <property type="entry name" value="Type_1_exporter"/>
</dbReference>
<evidence type="ECO:0000256" key="3">
    <source>
        <dbReference type="ARBA" id="ARBA00022475"/>
    </source>
</evidence>
<dbReference type="SUPFAM" id="SSF90123">
    <property type="entry name" value="ABC transporter transmembrane region"/>
    <property type="match status" value="1"/>
</dbReference>
<organism evidence="12 13">
    <name type="scientific">Candidatus Kuenenbacteria bacterium RIFCSPLOWO2_12_FULL_42_13</name>
    <dbReference type="NCBI Taxonomy" id="1798565"/>
    <lineage>
        <taxon>Bacteria</taxon>
        <taxon>Candidatus Kueneniibacteriota</taxon>
    </lineage>
</organism>
<dbReference type="PROSITE" id="PS50893">
    <property type="entry name" value="ABC_TRANSPORTER_2"/>
    <property type="match status" value="1"/>
</dbReference>
<dbReference type="FunFam" id="3.40.50.300:FF:000221">
    <property type="entry name" value="Multidrug ABC transporter ATP-binding protein"/>
    <property type="match status" value="1"/>
</dbReference>
<sequence>MKYFTPERLEYFKKAYRELKKYKKLTILLVVFSVAASVFEGFSIGTIIPFFQKIINPDQTNQIEIPFLGDIGASFLGGRQEDVVLKLMVFALLMIILKSVFTYLKAITISRVGTLIRRDLQDEMFNAACDTNLKFTNRIKAGNLVTSISTFTKSIVGFYFTLMEMISKISGILVYGALLIFISWKFTLVALIMEIILIPTIKKIFAKIKKVNLEATRQSPMLHSQMIEKLGNVKLIKIFTAEEYEKKNFHKVSTSLANLDYKNDSYEAVIGPVSEVSIMFALIAIFTFTIKVWGLNITFYIPLLIAYLYIFLKLFNVINGTLKSMARIFQYIEPYKAYETLIAEARSDREQSGEKEIREFQSKVEFQRVDFEYESGNIILKNINLTVKKGEFVALIGPTGSGKTTIANLVSGLLIPTRGKIFVDDSEIRELKLKSWRKHLGYISQDIVIFNDTVANNIAYGYFEAREEDIKAAAKAAKIDELIEILPNKYQTELGEKGARLSGGQKQRIAIARVIIRKPEILILDEATSALDTETEKEIQGSLDATLQGKTVIAIAHRLSTIKRADKIVVILNGKIVEQGNHDELLKTGKFYKKYYEQQFES</sequence>
<accession>A0A1F6FZR8</accession>
<dbReference type="GO" id="GO:0034040">
    <property type="term" value="F:ATPase-coupled lipid transmembrane transporter activity"/>
    <property type="evidence" value="ECO:0007669"/>
    <property type="project" value="TreeGrafter"/>
</dbReference>
<evidence type="ECO:0000256" key="9">
    <source>
        <dbReference type="SAM" id="Phobius"/>
    </source>
</evidence>
<reference evidence="12 13" key="1">
    <citation type="journal article" date="2016" name="Nat. Commun.">
        <title>Thousands of microbial genomes shed light on interconnected biogeochemical processes in an aquifer system.</title>
        <authorList>
            <person name="Anantharaman K."/>
            <person name="Brown C.T."/>
            <person name="Hug L.A."/>
            <person name="Sharon I."/>
            <person name="Castelle C.J."/>
            <person name="Probst A.J."/>
            <person name="Thomas B.C."/>
            <person name="Singh A."/>
            <person name="Wilkins M.J."/>
            <person name="Karaoz U."/>
            <person name="Brodie E.L."/>
            <person name="Williams K.H."/>
            <person name="Hubbard S.S."/>
            <person name="Banfield J.F."/>
        </authorList>
    </citation>
    <scope>NUCLEOTIDE SEQUENCE [LARGE SCALE GENOMIC DNA]</scope>
</reference>
<dbReference type="InterPro" id="IPR036640">
    <property type="entry name" value="ABC1_TM_sf"/>
</dbReference>
<evidence type="ECO:0000256" key="6">
    <source>
        <dbReference type="ARBA" id="ARBA00022840"/>
    </source>
</evidence>
<feature type="transmembrane region" description="Helical" evidence="9">
    <location>
        <begin position="141"/>
        <end position="160"/>
    </location>
</feature>
<dbReference type="SUPFAM" id="SSF52540">
    <property type="entry name" value="P-loop containing nucleoside triphosphate hydrolases"/>
    <property type="match status" value="1"/>
</dbReference>
<dbReference type="InterPro" id="IPR027417">
    <property type="entry name" value="P-loop_NTPase"/>
</dbReference>
<evidence type="ECO:0000259" key="11">
    <source>
        <dbReference type="PROSITE" id="PS50929"/>
    </source>
</evidence>
<evidence type="ECO:0000256" key="1">
    <source>
        <dbReference type="ARBA" id="ARBA00004651"/>
    </source>
</evidence>
<evidence type="ECO:0000256" key="7">
    <source>
        <dbReference type="ARBA" id="ARBA00022989"/>
    </source>
</evidence>
<feature type="transmembrane region" description="Helical" evidence="9">
    <location>
        <begin position="299"/>
        <end position="318"/>
    </location>
</feature>
<evidence type="ECO:0000313" key="13">
    <source>
        <dbReference type="Proteomes" id="UP000177320"/>
    </source>
</evidence>
<evidence type="ECO:0000256" key="2">
    <source>
        <dbReference type="ARBA" id="ARBA00022448"/>
    </source>
</evidence>
<feature type="transmembrane region" description="Helical" evidence="9">
    <location>
        <begin position="83"/>
        <end position="104"/>
    </location>
</feature>
<keyword evidence="3" id="KW-1003">Cell membrane</keyword>
<evidence type="ECO:0008006" key="14">
    <source>
        <dbReference type="Google" id="ProtNLM"/>
    </source>
</evidence>
<feature type="transmembrane region" description="Helical" evidence="9">
    <location>
        <begin position="172"/>
        <end position="198"/>
    </location>
</feature>
<evidence type="ECO:0000256" key="4">
    <source>
        <dbReference type="ARBA" id="ARBA00022692"/>
    </source>
</evidence>
<dbReference type="Gene3D" id="3.40.50.300">
    <property type="entry name" value="P-loop containing nucleotide triphosphate hydrolases"/>
    <property type="match status" value="1"/>
</dbReference>
<protein>
    <recommendedName>
        <fullName evidence="14">ABC transporter ATP-binding protein</fullName>
    </recommendedName>
</protein>
<dbReference type="Gene3D" id="1.20.1560.10">
    <property type="entry name" value="ABC transporter type 1, transmembrane domain"/>
    <property type="match status" value="1"/>
</dbReference>
<dbReference type="GO" id="GO:0005886">
    <property type="term" value="C:plasma membrane"/>
    <property type="evidence" value="ECO:0007669"/>
    <property type="project" value="UniProtKB-SubCell"/>
</dbReference>
<evidence type="ECO:0000256" key="8">
    <source>
        <dbReference type="ARBA" id="ARBA00023136"/>
    </source>
</evidence>
<keyword evidence="4 9" id="KW-0812">Transmembrane</keyword>
<comment type="caution">
    <text evidence="12">The sequence shown here is derived from an EMBL/GenBank/DDBJ whole genome shotgun (WGS) entry which is preliminary data.</text>
</comment>
<dbReference type="GO" id="GO:0016887">
    <property type="term" value="F:ATP hydrolysis activity"/>
    <property type="evidence" value="ECO:0007669"/>
    <property type="project" value="InterPro"/>
</dbReference>
<evidence type="ECO:0000256" key="5">
    <source>
        <dbReference type="ARBA" id="ARBA00022741"/>
    </source>
</evidence>
<dbReference type="EMBL" id="MFNA01000047">
    <property type="protein sequence ID" value="OGG91379.1"/>
    <property type="molecule type" value="Genomic_DNA"/>
</dbReference>
<comment type="subcellular location">
    <subcellularLocation>
        <location evidence="1">Cell membrane</location>
        <topology evidence="1">Multi-pass membrane protein</topology>
    </subcellularLocation>
</comment>
<gene>
    <name evidence="12" type="ORF">A3H03_03470</name>
</gene>
<dbReference type="PROSITE" id="PS00211">
    <property type="entry name" value="ABC_TRANSPORTER_1"/>
    <property type="match status" value="1"/>
</dbReference>
<evidence type="ECO:0000313" key="12">
    <source>
        <dbReference type="EMBL" id="OGG91379.1"/>
    </source>
</evidence>
<feature type="domain" description="ABC transmembrane type-1" evidence="11">
    <location>
        <begin position="27"/>
        <end position="288"/>
    </location>
</feature>
<dbReference type="InterPro" id="IPR003593">
    <property type="entry name" value="AAA+_ATPase"/>
</dbReference>
<dbReference type="PANTHER" id="PTHR24221:SF654">
    <property type="entry name" value="ATP-BINDING CASSETTE SUB-FAMILY B MEMBER 6"/>
    <property type="match status" value="1"/>
</dbReference>
<feature type="domain" description="ABC transporter" evidence="10">
    <location>
        <begin position="364"/>
        <end position="598"/>
    </location>
</feature>
<dbReference type="GO" id="GO:0140359">
    <property type="term" value="F:ABC-type transporter activity"/>
    <property type="evidence" value="ECO:0007669"/>
    <property type="project" value="InterPro"/>
</dbReference>
<dbReference type="GO" id="GO:0005524">
    <property type="term" value="F:ATP binding"/>
    <property type="evidence" value="ECO:0007669"/>
    <property type="project" value="UniProtKB-KW"/>
</dbReference>
<dbReference type="InterPro" id="IPR011527">
    <property type="entry name" value="ABC1_TM_dom"/>
</dbReference>
<dbReference type="Proteomes" id="UP000177320">
    <property type="component" value="Unassembled WGS sequence"/>
</dbReference>
<keyword evidence="2" id="KW-0813">Transport</keyword>
<dbReference type="InterPro" id="IPR017871">
    <property type="entry name" value="ABC_transporter-like_CS"/>
</dbReference>
<keyword evidence="5" id="KW-0547">Nucleotide-binding</keyword>
<proteinExistence type="predicted"/>
<dbReference type="Pfam" id="PF00664">
    <property type="entry name" value="ABC_membrane"/>
    <property type="match status" value="1"/>
</dbReference>
<keyword evidence="6" id="KW-0067">ATP-binding</keyword>
<feature type="transmembrane region" description="Helical" evidence="9">
    <location>
        <begin position="27"/>
        <end position="51"/>
    </location>
</feature>